<proteinExistence type="predicted"/>
<geneLocation type="chloroplast" evidence="2"/>
<dbReference type="EMBL" id="MH898671">
    <property type="protein sequence ID" value="AYQ93539.1"/>
    <property type="molecule type" value="Genomic_DNA"/>
</dbReference>
<organism evidence="2">
    <name type="scientific">Lepocinclis playfairiana</name>
    <dbReference type="NCBI Taxonomy" id="1403386"/>
    <lineage>
        <taxon>Eukaryota</taxon>
        <taxon>Discoba</taxon>
        <taxon>Euglenozoa</taxon>
        <taxon>Euglenida</taxon>
        <taxon>Spirocuta</taxon>
        <taxon>Euglenophyceae</taxon>
        <taxon>Euglenales</taxon>
        <taxon>Phacaceae</taxon>
        <taxon>Lepocinclis</taxon>
    </lineage>
</organism>
<keyword evidence="2" id="KW-0150">Chloroplast</keyword>
<dbReference type="AlphaFoldDB" id="A0A3G3LLF6"/>
<reference evidence="2" key="1">
    <citation type="journal article" date="2018" name="Sci. Rep.">
        <title>Dynamic evolution of inverted repeats in Euglenophyta plastid genomes.</title>
        <authorList>
            <person name="Karnkowska A."/>
            <person name="Bennett M.S."/>
            <person name="Triemer R.E."/>
        </authorList>
    </citation>
    <scope>NUCLEOTIDE SEQUENCE</scope>
</reference>
<evidence type="ECO:0000313" key="2">
    <source>
        <dbReference type="EMBL" id="AYQ93539.1"/>
    </source>
</evidence>
<keyword evidence="2" id="KW-0934">Plastid</keyword>
<feature type="domain" description="Reverse transcriptase N-terminal" evidence="1">
    <location>
        <begin position="8"/>
        <end position="85"/>
    </location>
</feature>
<protein>
    <submittedName>
        <fullName evidence="2">Ycf13</fullName>
    </submittedName>
</protein>
<dbReference type="RefSeq" id="YP_009541021.1">
    <property type="nucleotide sequence ID" value="NC_039970.1"/>
</dbReference>
<evidence type="ECO:0000259" key="1">
    <source>
        <dbReference type="Pfam" id="PF13655"/>
    </source>
</evidence>
<dbReference type="InterPro" id="IPR025960">
    <property type="entry name" value="RVT_N"/>
</dbReference>
<dbReference type="Pfam" id="PF13655">
    <property type="entry name" value="RVT_N"/>
    <property type="match status" value="1"/>
</dbReference>
<dbReference type="GeneID" id="38462495"/>
<accession>A0A3G3LLF6</accession>
<name>A0A3G3LLF6_9EUGL</name>
<sequence>MFDNNFYSLSWEKANINLLRLQRHIIKAVYVGDFFYAIKLQKLLVISNSARLLAIRFVVQSSNTKTSLGLTNNLSLSSLERFKISNFILKNVYNWSPQQYKDVLVTNEFRTSSFRVRVWSIYDRCWQCLIKFAIEPVHRALSSPRSYNADESESIYNLQRTLYLNFSKESYASQKRVLIVTCSVPLIAFDNKLLLKNVLAPRSIKLGIFRFLKLGLTLDFNSKFNRLNFLGFILMEFLFSNIDSIINGVRIGTTMMIFLKPIEDEISIFLKLTKVFNLMGIFKEAFTFKFVSILSGFDFLDWNYRFYPDRGFCCVPSLESYRLFLTRVKSIVNNSNYGSKAKVLKIFPLVRQWRCYNKFCDSVSSRSSLFFLKKRAFKSFVRESNQDLYSSKFLLDKAFDFEKRSDLPISSHSHLFFCSCLKFNFSVKFSSYYCIHCGMTSCSFF</sequence>